<proteinExistence type="predicted"/>
<evidence type="ECO:0000313" key="4">
    <source>
        <dbReference type="Proteomes" id="UP001345691"/>
    </source>
</evidence>
<dbReference type="InterPro" id="IPR007111">
    <property type="entry name" value="NACHT_NTPase"/>
</dbReference>
<dbReference type="PANTHER" id="PTHR10039:SF5">
    <property type="entry name" value="NACHT DOMAIN-CONTAINING PROTEIN"/>
    <property type="match status" value="1"/>
</dbReference>
<feature type="domain" description="NACHT" evidence="2">
    <location>
        <begin position="276"/>
        <end position="437"/>
    </location>
</feature>
<keyword evidence="1" id="KW-0677">Repeat</keyword>
<protein>
    <recommendedName>
        <fullName evidence="2">NACHT domain-containing protein</fullName>
    </recommendedName>
</protein>
<evidence type="ECO:0000313" key="3">
    <source>
        <dbReference type="EMBL" id="KAK5058351.1"/>
    </source>
</evidence>
<comment type="caution">
    <text evidence="3">The sequence shown here is derived from an EMBL/GenBank/DDBJ whole genome shotgun (WGS) entry which is preliminary data.</text>
</comment>
<sequence>MEGVVALGFACNVIQLIDNSYKTIEIYKHIRENGTTAQVENLIQSIEKLSGHSAALQQSLNGTLNSSSLLKSDVDLLELCKKCSNVVQPLEQEFAALSIGPASGRKDAMRQFFKLKRKAARIEKAKHELDACVQELDSSILIHLSQNMGTLAGQHRQILDEFEDSQRKLASDILNGNTVVRDLLETLSDQGRAHVTQEHTLTRQHIDTQFASLAQRQAYQAGFDDFLASLHYPEITLRQDTISDAHRKTFEWIFDRTSHEGRSWSNFAEWAHSNEQLYWVLGKPGSGKSTLMNFLVSDPRLTSALDDGCGNDDVFVMSFFFWEAGIDLQKNRAGLLRSLIWQLLRLLDPSTALLLYADVVRPKHPRPVTWTPKQLLSLLSSLTGNIPQRIFLFLDGLDEFKDVENECDAIGDVIDLLRQQKNVKICISSRPAACLEELYSVCPSLHLQDLTKSDISRYVEDKLSEAAISRPGMRSALRERSDLVSSVISKAQGVFLWVRLAVQSLIRGIRIEDHWPVLEARLERMPEGIFNLYTHMWQRMKIEADHSFNAKEAAIYLQLVRTFGQLSLLEFAIAASPEPQNVYLKNMDP</sequence>
<reference evidence="3 4" key="1">
    <citation type="submission" date="2023-08" db="EMBL/GenBank/DDBJ databases">
        <title>Black Yeasts Isolated from many extreme environments.</title>
        <authorList>
            <person name="Coleine C."/>
            <person name="Stajich J.E."/>
            <person name="Selbmann L."/>
        </authorList>
    </citation>
    <scope>NUCLEOTIDE SEQUENCE [LARGE SCALE GENOMIC DNA]</scope>
    <source>
        <strain evidence="3 4">CCFEE 6328</strain>
    </source>
</reference>
<dbReference type="Proteomes" id="UP001345691">
    <property type="component" value="Unassembled WGS sequence"/>
</dbReference>
<name>A0ABR0J7Y3_9EURO</name>
<gene>
    <name evidence="3" type="ORF">LTR69_006756</name>
</gene>
<dbReference type="InterPro" id="IPR027417">
    <property type="entry name" value="P-loop_NTPase"/>
</dbReference>
<dbReference type="InterPro" id="IPR056884">
    <property type="entry name" value="NPHP3-like_N"/>
</dbReference>
<dbReference type="PANTHER" id="PTHR10039">
    <property type="entry name" value="AMELOGENIN"/>
    <property type="match status" value="1"/>
</dbReference>
<keyword evidence="4" id="KW-1185">Reference proteome</keyword>
<evidence type="ECO:0000256" key="1">
    <source>
        <dbReference type="ARBA" id="ARBA00022737"/>
    </source>
</evidence>
<dbReference type="EMBL" id="JAVRRF010000014">
    <property type="protein sequence ID" value="KAK5058351.1"/>
    <property type="molecule type" value="Genomic_DNA"/>
</dbReference>
<evidence type="ECO:0000259" key="2">
    <source>
        <dbReference type="PROSITE" id="PS50837"/>
    </source>
</evidence>
<accession>A0ABR0J7Y3</accession>
<organism evidence="3 4">
    <name type="scientific">Exophiala sideris</name>
    <dbReference type="NCBI Taxonomy" id="1016849"/>
    <lineage>
        <taxon>Eukaryota</taxon>
        <taxon>Fungi</taxon>
        <taxon>Dikarya</taxon>
        <taxon>Ascomycota</taxon>
        <taxon>Pezizomycotina</taxon>
        <taxon>Eurotiomycetes</taxon>
        <taxon>Chaetothyriomycetidae</taxon>
        <taxon>Chaetothyriales</taxon>
        <taxon>Herpotrichiellaceae</taxon>
        <taxon>Exophiala</taxon>
    </lineage>
</organism>
<dbReference type="Gene3D" id="3.40.50.300">
    <property type="entry name" value="P-loop containing nucleotide triphosphate hydrolases"/>
    <property type="match status" value="1"/>
</dbReference>
<dbReference type="SUPFAM" id="SSF52540">
    <property type="entry name" value="P-loop containing nucleoside triphosphate hydrolases"/>
    <property type="match status" value="1"/>
</dbReference>
<dbReference type="PROSITE" id="PS50837">
    <property type="entry name" value="NACHT"/>
    <property type="match status" value="1"/>
</dbReference>
<dbReference type="Pfam" id="PF24883">
    <property type="entry name" value="NPHP3_N"/>
    <property type="match status" value="1"/>
</dbReference>